<protein>
    <submittedName>
        <fullName evidence="2">Cupin</fullName>
    </submittedName>
</protein>
<keyword evidence="3" id="KW-1185">Reference proteome</keyword>
<evidence type="ECO:0000259" key="1">
    <source>
        <dbReference type="Pfam" id="PF07883"/>
    </source>
</evidence>
<evidence type="ECO:0000313" key="3">
    <source>
        <dbReference type="Proteomes" id="UP000030152"/>
    </source>
</evidence>
<dbReference type="AlphaFoldDB" id="A0A0A2LZZ9"/>
<dbReference type="eggNOG" id="COG1917">
    <property type="taxonomic scope" value="Bacteria"/>
</dbReference>
<dbReference type="OrthoDB" id="9811153at2"/>
<dbReference type="Proteomes" id="UP000030152">
    <property type="component" value="Unassembled WGS sequence"/>
</dbReference>
<dbReference type="RefSeq" id="WP_020214700.1">
    <property type="nucleotide sequence ID" value="NZ_JRLX01000014.1"/>
</dbReference>
<dbReference type="InterPro" id="IPR013096">
    <property type="entry name" value="Cupin_2"/>
</dbReference>
<name>A0A0A2LZZ9_9FLAO</name>
<proteinExistence type="predicted"/>
<dbReference type="InterPro" id="IPR052535">
    <property type="entry name" value="Bacilysin_H2HPP_isomerase"/>
</dbReference>
<dbReference type="STRING" id="1121895.GCA_000378485_03524"/>
<dbReference type="Pfam" id="PF07883">
    <property type="entry name" value="Cupin_2"/>
    <property type="match status" value="1"/>
</dbReference>
<dbReference type="EMBL" id="JRLX01000014">
    <property type="protein sequence ID" value="KGO85962.1"/>
    <property type="molecule type" value="Genomic_DNA"/>
</dbReference>
<feature type="domain" description="Cupin type-2" evidence="1">
    <location>
        <begin position="39"/>
        <end position="95"/>
    </location>
</feature>
<sequence length="113" mass="12387">MNIQSGAFFIESDNEWETVGEGVKRQITAYNTTLMLVKVAFETGSIGAVHQHYHSQASFVASGKFEVKVDGVTKTLQAGDTFFAMPNLLHGVVCLEAGMLIDAFSPIREDFLK</sequence>
<dbReference type="SUPFAM" id="SSF51182">
    <property type="entry name" value="RmlC-like cupins"/>
    <property type="match status" value="1"/>
</dbReference>
<dbReference type="CDD" id="cd02238">
    <property type="entry name" value="cupin_KdgF"/>
    <property type="match status" value="1"/>
</dbReference>
<gene>
    <name evidence="2" type="ORF">Q765_12915</name>
</gene>
<dbReference type="InterPro" id="IPR014710">
    <property type="entry name" value="RmlC-like_jellyroll"/>
</dbReference>
<evidence type="ECO:0000313" key="2">
    <source>
        <dbReference type="EMBL" id="KGO85962.1"/>
    </source>
</evidence>
<comment type="caution">
    <text evidence="2">The sequence shown here is derived from an EMBL/GenBank/DDBJ whole genome shotgun (WGS) entry which is preliminary data.</text>
</comment>
<dbReference type="Gene3D" id="2.60.120.10">
    <property type="entry name" value="Jelly Rolls"/>
    <property type="match status" value="1"/>
</dbReference>
<organism evidence="2 3">
    <name type="scientific">Flavobacterium rivuli WB 3.3-2 = DSM 21788</name>
    <dbReference type="NCBI Taxonomy" id="1121895"/>
    <lineage>
        <taxon>Bacteria</taxon>
        <taxon>Pseudomonadati</taxon>
        <taxon>Bacteroidota</taxon>
        <taxon>Flavobacteriia</taxon>
        <taxon>Flavobacteriales</taxon>
        <taxon>Flavobacteriaceae</taxon>
        <taxon>Flavobacterium</taxon>
    </lineage>
</organism>
<dbReference type="PANTHER" id="PTHR40112">
    <property type="entry name" value="H2HPP ISOMERASE"/>
    <property type="match status" value="1"/>
</dbReference>
<dbReference type="InterPro" id="IPR011051">
    <property type="entry name" value="RmlC_Cupin_sf"/>
</dbReference>
<dbReference type="InterPro" id="IPR025499">
    <property type="entry name" value="KdgF"/>
</dbReference>
<accession>A0A0A2LZZ9</accession>
<dbReference type="PANTHER" id="PTHR40112:SF1">
    <property type="entry name" value="H2HPP ISOMERASE"/>
    <property type="match status" value="1"/>
</dbReference>
<reference evidence="2 3" key="1">
    <citation type="submission" date="2013-09" db="EMBL/GenBank/DDBJ databases">
        <authorList>
            <person name="Zeng Z."/>
            <person name="Chen C."/>
        </authorList>
    </citation>
    <scope>NUCLEOTIDE SEQUENCE [LARGE SCALE GENOMIC DNA]</scope>
    <source>
        <strain evidence="2 3">WB 3.3-2</strain>
    </source>
</reference>
<dbReference type="PIRSF" id="PIRSF029883">
    <property type="entry name" value="KdgF"/>
    <property type="match status" value="1"/>
</dbReference>